<proteinExistence type="predicted"/>
<dbReference type="RefSeq" id="WP_379320363.1">
    <property type="nucleotide sequence ID" value="NZ_JBHTLM010000012.1"/>
</dbReference>
<comment type="caution">
    <text evidence="1">The sequence shown here is derived from an EMBL/GenBank/DDBJ whole genome shotgun (WGS) entry which is preliminary data.</text>
</comment>
<dbReference type="InterPro" id="IPR000944">
    <property type="entry name" value="Tscrpt_reg_Rrf2"/>
</dbReference>
<dbReference type="PROSITE" id="PS51197">
    <property type="entry name" value="HTH_RRF2_2"/>
    <property type="match status" value="1"/>
</dbReference>
<gene>
    <name evidence="1" type="ORF">ACFQ3W_16615</name>
</gene>
<dbReference type="InterPro" id="IPR036390">
    <property type="entry name" value="WH_DNA-bd_sf"/>
</dbReference>
<dbReference type="SUPFAM" id="SSF46785">
    <property type="entry name" value="Winged helix' DNA-binding domain"/>
    <property type="match status" value="1"/>
</dbReference>
<evidence type="ECO:0000313" key="1">
    <source>
        <dbReference type="EMBL" id="MFD1177915.1"/>
    </source>
</evidence>
<reference evidence="2" key="1">
    <citation type="journal article" date="2019" name="Int. J. Syst. Evol. Microbiol.">
        <title>The Global Catalogue of Microorganisms (GCM) 10K type strain sequencing project: providing services to taxonomists for standard genome sequencing and annotation.</title>
        <authorList>
            <consortium name="The Broad Institute Genomics Platform"/>
            <consortium name="The Broad Institute Genome Sequencing Center for Infectious Disease"/>
            <person name="Wu L."/>
            <person name="Ma J."/>
        </authorList>
    </citation>
    <scope>NUCLEOTIDE SEQUENCE [LARGE SCALE GENOMIC DNA]</scope>
    <source>
        <strain evidence="2">CCUG 59189</strain>
    </source>
</reference>
<evidence type="ECO:0000313" key="2">
    <source>
        <dbReference type="Proteomes" id="UP001597262"/>
    </source>
</evidence>
<protein>
    <submittedName>
        <fullName evidence="1">Rrf2 family transcriptional regulator</fullName>
    </submittedName>
</protein>
<name>A0ABW3S0E7_9BACL</name>
<dbReference type="Gene3D" id="1.10.10.10">
    <property type="entry name" value="Winged helix-like DNA-binding domain superfamily/Winged helix DNA-binding domain"/>
    <property type="match status" value="1"/>
</dbReference>
<dbReference type="PANTHER" id="PTHR33221:SF15">
    <property type="entry name" value="HTH-TYPE TRANSCRIPTIONAL REGULATOR YWGB-RELATED"/>
    <property type="match status" value="1"/>
</dbReference>
<dbReference type="Pfam" id="PF02082">
    <property type="entry name" value="Rrf2"/>
    <property type="match status" value="1"/>
</dbReference>
<organism evidence="1 2">
    <name type="scientific">Paenibacillus puldeungensis</name>
    <dbReference type="NCBI Taxonomy" id="696536"/>
    <lineage>
        <taxon>Bacteria</taxon>
        <taxon>Bacillati</taxon>
        <taxon>Bacillota</taxon>
        <taxon>Bacilli</taxon>
        <taxon>Bacillales</taxon>
        <taxon>Paenibacillaceae</taxon>
        <taxon>Paenibacillus</taxon>
    </lineage>
</organism>
<dbReference type="EMBL" id="JBHTLM010000012">
    <property type="protein sequence ID" value="MFD1177915.1"/>
    <property type="molecule type" value="Genomic_DNA"/>
</dbReference>
<dbReference type="PANTHER" id="PTHR33221">
    <property type="entry name" value="WINGED HELIX-TURN-HELIX TRANSCRIPTIONAL REGULATOR, RRF2 FAMILY"/>
    <property type="match status" value="1"/>
</dbReference>
<keyword evidence="2" id="KW-1185">Reference proteome</keyword>
<dbReference type="Proteomes" id="UP001597262">
    <property type="component" value="Unassembled WGS sequence"/>
</dbReference>
<accession>A0ABW3S0E7</accession>
<dbReference type="InterPro" id="IPR036388">
    <property type="entry name" value="WH-like_DNA-bd_sf"/>
</dbReference>
<sequence length="141" mass="15503">MISSRFSVAIHILSLIHINEGKVTSEFIASSVNTNPAVIRKIMSMLSKAKLIESRPGITGIKLLRSVSEITFLDVYNAVELPESKDLFTIHQNTNLKCPVGKNIQNALNTPLRAAQLQMEQTLAQTTLAQVVENIQCSENA</sequence>